<gene>
    <name evidence="2" type="ORF">GCM10009096_01760</name>
</gene>
<sequence>MQLQRFNIPTPIKLSLLWTALMWLYIYNDYFSLYLPGTIDSMSAGIIGPLGEATELILISVSLILVIPALLIYLSCALPPVISKWTNVGFGVIYTGLQALTFSGSEPFYKMVVIFEILVTLAIVLTAWRWPVED</sequence>
<dbReference type="EMBL" id="BAAAEM010000002">
    <property type="protein sequence ID" value="GAA0464899.1"/>
    <property type="molecule type" value="Genomic_DNA"/>
</dbReference>
<keyword evidence="1" id="KW-1133">Transmembrane helix</keyword>
<dbReference type="Proteomes" id="UP001500713">
    <property type="component" value="Unassembled WGS sequence"/>
</dbReference>
<evidence type="ECO:0000313" key="3">
    <source>
        <dbReference type="Proteomes" id="UP001500713"/>
    </source>
</evidence>
<protein>
    <submittedName>
        <fullName evidence="2">Uncharacterized protein</fullName>
    </submittedName>
</protein>
<feature type="transmembrane region" description="Helical" evidence="1">
    <location>
        <begin position="56"/>
        <end position="78"/>
    </location>
</feature>
<dbReference type="Pfam" id="PF19851">
    <property type="entry name" value="DUF6326"/>
    <property type="match status" value="1"/>
</dbReference>
<dbReference type="RefSeq" id="WP_229954265.1">
    <property type="nucleotide sequence ID" value="NZ_BAAAEM010000002.1"/>
</dbReference>
<evidence type="ECO:0000313" key="2">
    <source>
        <dbReference type="EMBL" id="GAA0464899.1"/>
    </source>
</evidence>
<dbReference type="InterPro" id="IPR046289">
    <property type="entry name" value="DUF6326"/>
</dbReference>
<feature type="transmembrane region" description="Helical" evidence="1">
    <location>
        <begin position="85"/>
        <end position="102"/>
    </location>
</feature>
<keyword evidence="1" id="KW-0472">Membrane</keyword>
<keyword evidence="3" id="KW-1185">Reference proteome</keyword>
<feature type="transmembrane region" description="Helical" evidence="1">
    <location>
        <begin position="108"/>
        <end position="128"/>
    </location>
</feature>
<comment type="caution">
    <text evidence="2">The sequence shown here is derived from an EMBL/GenBank/DDBJ whole genome shotgun (WGS) entry which is preliminary data.</text>
</comment>
<organism evidence="2 3">
    <name type="scientific">Parasphingorhabdus litoris</name>
    <dbReference type="NCBI Taxonomy" id="394733"/>
    <lineage>
        <taxon>Bacteria</taxon>
        <taxon>Pseudomonadati</taxon>
        <taxon>Pseudomonadota</taxon>
        <taxon>Alphaproteobacteria</taxon>
        <taxon>Sphingomonadales</taxon>
        <taxon>Sphingomonadaceae</taxon>
        <taxon>Parasphingorhabdus</taxon>
    </lineage>
</organism>
<accession>A0ABN1A0Z5</accession>
<evidence type="ECO:0000256" key="1">
    <source>
        <dbReference type="SAM" id="Phobius"/>
    </source>
</evidence>
<reference evidence="2 3" key="1">
    <citation type="journal article" date="2019" name="Int. J. Syst. Evol. Microbiol.">
        <title>The Global Catalogue of Microorganisms (GCM) 10K type strain sequencing project: providing services to taxonomists for standard genome sequencing and annotation.</title>
        <authorList>
            <consortium name="The Broad Institute Genomics Platform"/>
            <consortium name="The Broad Institute Genome Sequencing Center for Infectious Disease"/>
            <person name="Wu L."/>
            <person name="Ma J."/>
        </authorList>
    </citation>
    <scope>NUCLEOTIDE SEQUENCE [LARGE SCALE GENOMIC DNA]</scope>
    <source>
        <strain evidence="2 3">JCM 14162</strain>
    </source>
</reference>
<keyword evidence="1" id="KW-0812">Transmembrane</keyword>
<name>A0ABN1A0Z5_9SPHN</name>
<feature type="transmembrane region" description="Helical" evidence="1">
    <location>
        <begin position="12"/>
        <end position="36"/>
    </location>
</feature>
<proteinExistence type="predicted"/>